<dbReference type="STRING" id="414703.SAMN04488125_11530"/>
<gene>
    <name evidence="1" type="ORF">SAMN04488125_11530</name>
</gene>
<keyword evidence="2" id="KW-1185">Reference proteome</keyword>
<proteinExistence type="predicted"/>
<evidence type="ECO:0000313" key="2">
    <source>
        <dbReference type="Proteomes" id="UP000198804"/>
    </source>
</evidence>
<sequence>MRLVTLTVAFMSQAEKRLEAMRNNPLGDWTIADVEAVCRAFGIACHPPARGSHYDLSHPSLPEILTVPFKRPIRPVYIRKLVAFVDRVRDSSDVRS</sequence>
<organism evidence="1 2">
    <name type="scientific">Methylorubrum salsuginis</name>
    <dbReference type="NCBI Taxonomy" id="414703"/>
    <lineage>
        <taxon>Bacteria</taxon>
        <taxon>Pseudomonadati</taxon>
        <taxon>Pseudomonadota</taxon>
        <taxon>Alphaproteobacteria</taxon>
        <taxon>Hyphomicrobiales</taxon>
        <taxon>Methylobacteriaceae</taxon>
        <taxon>Methylorubrum</taxon>
    </lineage>
</organism>
<accession>A0A1I4HPK7</accession>
<evidence type="ECO:0000313" key="1">
    <source>
        <dbReference type="EMBL" id="SFL44169.1"/>
    </source>
</evidence>
<evidence type="ECO:0008006" key="3">
    <source>
        <dbReference type="Google" id="ProtNLM"/>
    </source>
</evidence>
<dbReference type="AlphaFoldDB" id="A0A1I4HPK7"/>
<dbReference type="Proteomes" id="UP000198804">
    <property type="component" value="Unassembled WGS sequence"/>
</dbReference>
<reference evidence="2" key="1">
    <citation type="submission" date="2016-10" db="EMBL/GenBank/DDBJ databases">
        <authorList>
            <person name="Varghese N."/>
            <person name="Submissions S."/>
        </authorList>
    </citation>
    <scope>NUCLEOTIDE SEQUENCE [LARGE SCALE GENOMIC DNA]</scope>
    <source>
        <strain evidence="2">CGMCC 1.6474</strain>
    </source>
</reference>
<name>A0A1I4HPK7_9HYPH</name>
<dbReference type="EMBL" id="FOSV01000015">
    <property type="protein sequence ID" value="SFL44169.1"/>
    <property type="molecule type" value="Genomic_DNA"/>
</dbReference>
<protein>
    <recommendedName>
        <fullName evidence="3">HicA toxin of toxin-antitoxin</fullName>
    </recommendedName>
</protein>
<dbReference type="RefSeq" id="WP_244535469.1">
    <property type="nucleotide sequence ID" value="NZ_FOSV01000015.1"/>
</dbReference>